<keyword evidence="3" id="KW-1185">Reference proteome</keyword>
<comment type="caution">
    <text evidence="2">The sequence shown here is derived from an EMBL/GenBank/DDBJ whole genome shotgun (WGS) entry which is preliminary data.</text>
</comment>
<evidence type="ECO:0000313" key="2">
    <source>
        <dbReference type="EMBL" id="TGZ58087.1"/>
    </source>
</evidence>
<sequence length="184" mass="19970">MAFTDRSRATWCVSLGASLGASRAAERRGRRGRRRDHAESCGVRDRRIMVSSDVSVSASSRIVRENLTSPPSVRARHREHPSNMRAAECATTAGPSNNHQRCVDNTQVPSPPSPMPDLATTHVALGHLRVPTCSPSAARPIGDTSAVASPRGEEVYDNVSRFGSWSELSATMKPRASRSRLRGR</sequence>
<feature type="region of interest" description="Disordered" evidence="1">
    <location>
        <begin position="91"/>
        <end position="112"/>
    </location>
</feature>
<gene>
    <name evidence="2" type="ORF">DBV15_09705</name>
</gene>
<organism evidence="2 3">
    <name type="scientific">Temnothorax longispinosus</name>
    <dbReference type="NCBI Taxonomy" id="300112"/>
    <lineage>
        <taxon>Eukaryota</taxon>
        <taxon>Metazoa</taxon>
        <taxon>Ecdysozoa</taxon>
        <taxon>Arthropoda</taxon>
        <taxon>Hexapoda</taxon>
        <taxon>Insecta</taxon>
        <taxon>Pterygota</taxon>
        <taxon>Neoptera</taxon>
        <taxon>Endopterygota</taxon>
        <taxon>Hymenoptera</taxon>
        <taxon>Apocrita</taxon>
        <taxon>Aculeata</taxon>
        <taxon>Formicoidea</taxon>
        <taxon>Formicidae</taxon>
        <taxon>Myrmicinae</taxon>
        <taxon>Temnothorax</taxon>
    </lineage>
</organism>
<accession>A0A4S2LCQ7</accession>
<reference evidence="2 3" key="1">
    <citation type="journal article" date="2019" name="Philos. Trans. R. Soc. Lond., B, Biol. Sci.">
        <title>Ant behaviour and brain gene expression of defending hosts depend on the ecological success of the intruding social parasite.</title>
        <authorList>
            <person name="Kaur R."/>
            <person name="Stoldt M."/>
            <person name="Jongepier E."/>
            <person name="Feldmeyer B."/>
            <person name="Menzel F."/>
            <person name="Bornberg-Bauer E."/>
            <person name="Foitzik S."/>
        </authorList>
    </citation>
    <scope>NUCLEOTIDE SEQUENCE [LARGE SCALE GENOMIC DNA]</scope>
    <source>
        <tissue evidence="2">Whole body</tissue>
    </source>
</reference>
<evidence type="ECO:0000256" key="1">
    <source>
        <dbReference type="SAM" id="MobiDB-lite"/>
    </source>
</evidence>
<dbReference type="EMBL" id="QBLH01000066">
    <property type="protein sequence ID" value="TGZ58087.1"/>
    <property type="molecule type" value="Genomic_DNA"/>
</dbReference>
<dbReference type="Proteomes" id="UP000310200">
    <property type="component" value="Unassembled WGS sequence"/>
</dbReference>
<proteinExistence type="predicted"/>
<evidence type="ECO:0000313" key="3">
    <source>
        <dbReference type="Proteomes" id="UP000310200"/>
    </source>
</evidence>
<feature type="compositionally biased region" description="Polar residues" evidence="1">
    <location>
        <begin position="93"/>
        <end position="108"/>
    </location>
</feature>
<protein>
    <submittedName>
        <fullName evidence="2">Uncharacterized protein</fullName>
    </submittedName>
</protein>
<name>A0A4S2LCQ7_9HYME</name>
<dbReference type="AlphaFoldDB" id="A0A4S2LCQ7"/>